<evidence type="ECO:0000256" key="16">
    <source>
        <dbReference type="SAM" id="MobiDB-lite"/>
    </source>
</evidence>
<dbReference type="InterPro" id="IPR035899">
    <property type="entry name" value="DBL_dom_sf"/>
</dbReference>
<evidence type="ECO:0000256" key="1">
    <source>
        <dbReference type="ARBA" id="ARBA00004245"/>
    </source>
</evidence>
<evidence type="ECO:0000256" key="11">
    <source>
        <dbReference type="ARBA" id="ARBA00023054"/>
    </source>
</evidence>
<dbReference type="CDD" id="cd07589">
    <property type="entry name" value="BAR_DNMBP"/>
    <property type="match status" value="1"/>
</dbReference>
<dbReference type="Ensembl" id="ENSPCOT00000037607.1">
    <property type="protein sequence ID" value="ENSPCOP00000026828.1"/>
    <property type="gene ID" value="ENSPCOG00000025825.1"/>
</dbReference>
<comment type="subcellular location">
    <subcellularLocation>
        <location evidence="2">Cell junction</location>
    </subcellularLocation>
    <subcellularLocation>
        <location evidence="1">Cytoplasm</location>
        <location evidence="1">Cytoskeleton</location>
    </subcellularLocation>
    <subcellularLocation>
        <location evidence="3">Golgi apparatus</location>
        <location evidence="3">Golgi stack</location>
    </subcellularLocation>
    <subcellularLocation>
        <location evidence="14">Synapse</location>
    </subcellularLocation>
</comment>
<dbReference type="PANTHER" id="PTHR22834:SF19">
    <property type="entry name" value="DYNAMIN-BINDING PROTEIN"/>
    <property type="match status" value="1"/>
</dbReference>
<keyword evidence="7" id="KW-0344">Guanine-nucleotide releasing factor</keyword>
<evidence type="ECO:0000256" key="2">
    <source>
        <dbReference type="ARBA" id="ARBA00004282"/>
    </source>
</evidence>
<reference evidence="20" key="2">
    <citation type="submission" date="2025-09" db="UniProtKB">
        <authorList>
            <consortium name="Ensembl"/>
        </authorList>
    </citation>
    <scope>IDENTIFICATION</scope>
</reference>
<dbReference type="CDD" id="cd12141">
    <property type="entry name" value="SH3_DNMBP_C2"/>
    <property type="match status" value="1"/>
</dbReference>
<keyword evidence="9" id="KW-0770">Synapse</keyword>
<dbReference type="PRINTS" id="PR01887">
    <property type="entry name" value="SPECTRNALPHA"/>
</dbReference>
<dbReference type="GeneTree" id="ENSGT00950000183088"/>
<dbReference type="PROSITE" id="PS51021">
    <property type="entry name" value="BAR"/>
    <property type="match status" value="1"/>
</dbReference>
<dbReference type="FunFam" id="1.20.900.10:FF:000023">
    <property type="entry name" value="dynamin-binding protein isoform X2"/>
    <property type="match status" value="1"/>
</dbReference>
<dbReference type="GO" id="GO:0035556">
    <property type="term" value="P:intracellular signal transduction"/>
    <property type="evidence" value="ECO:0007669"/>
    <property type="project" value="InterPro"/>
</dbReference>
<dbReference type="FunFam" id="2.30.30.40:FF:000066">
    <property type="entry name" value="dynamin-binding protein isoform X1"/>
    <property type="match status" value="1"/>
</dbReference>
<evidence type="ECO:0000256" key="12">
    <source>
        <dbReference type="ARBA" id="ARBA00023212"/>
    </source>
</evidence>
<evidence type="ECO:0000256" key="5">
    <source>
        <dbReference type="ARBA" id="ARBA00022443"/>
    </source>
</evidence>
<organism evidence="20 21">
    <name type="scientific">Propithecus coquereli</name>
    <name type="common">Coquerel's sifaka</name>
    <name type="synonym">Propithecus verreauxi coquereli</name>
    <dbReference type="NCBI Taxonomy" id="379532"/>
    <lineage>
        <taxon>Eukaryota</taxon>
        <taxon>Metazoa</taxon>
        <taxon>Chordata</taxon>
        <taxon>Craniata</taxon>
        <taxon>Vertebrata</taxon>
        <taxon>Euteleostomi</taxon>
        <taxon>Mammalia</taxon>
        <taxon>Eutheria</taxon>
        <taxon>Euarchontoglires</taxon>
        <taxon>Primates</taxon>
        <taxon>Strepsirrhini</taxon>
        <taxon>Lemuriformes</taxon>
        <taxon>Indriidae</taxon>
        <taxon>Propithecus</taxon>
    </lineage>
</organism>
<dbReference type="AlphaFoldDB" id="A0A2K6GKR9"/>
<dbReference type="PROSITE" id="PS50002">
    <property type="entry name" value="SH3"/>
    <property type="match status" value="1"/>
</dbReference>
<feature type="domain" description="SH3" evidence="17">
    <location>
        <begin position="780"/>
        <end position="843"/>
    </location>
</feature>
<keyword evidence="10" id="KW-0333">Golgi apparatus</keyword>
<feature type="domain" description="DH" evidence="18">
    <location>
        <begin position="70"/>
        <end position="247"/>
    </location>
</feature>
<dbReference type="SMART" id="SM00721">
    <property type="entry name" value="BAR"/>
    <property type="match status" value="1"/>
</dbReference>
<reference evidence="20" key="1">
    <citation type="submission" date="2025-08" db="UniProtKB">
        <authorList>
            <consortium name="Ensembl"/>
        </authorList>
    </citation>
    <scope>IDENTIFICATION</scope>
</reference>
<keyword evidence="21" id="KW-1185">Reference proteome</keyword>
<dbReference type="GO" id="GO:0060271">
    <property type="term" value="P:cilium assembly"/>
    <property type="evidence" value="ECO:0007669"/>
    <property type="project" value="TreeGrafter"/>
</dbReference>
<dbReference type="InterPro" id="IPR036028">
    <property type="entry name" value="SH3-like_dom_sf"/>
</dbReference>
<keyword evidence="5 15" id="KW-0728">SH3 domain</keyword>
<dbReference type="SUPFAM" id="SSF48065">
    <property type="entry name" value="DBL homology domain (DH-domain)"/>
    <property type="match status" value="1"/>
</dbReference>
<evidence type="ECO:0000256" key="3">
    <source>
        <dbReference type="ARBA" id="ARBA00004348"/>
    </source>
</evidence>
<evidence type="ECO:0000256" key="15">
    <source>
        <dbReference type="PROSITE-ProRule" id="PRU00192"/>
    </source>
</evidence>
<feature type="domain" description="BAR" evidence="19">
    <location>
        <begin position="288"/>
        <end position="497"/>
    </location>
</feature>
<dbReference type="SUPFAM" id="SSF103657">
    <property type="entry name" value="BAR/IMD domain-like"/>
    <property type="match status" value="1"/>
</dbReference>
<dbReference type="FunFam" id="1.20.1270.60:FF:000027">
    <property type="entry name" value="dynamin-binding protein isoform X1"/>
    <property type="match status" value="1"/>
</dbReference>
<evidence type="ECO:0000256" key="8">
    <source>
        <dbReference type="ARBA" id="ARBA00022949"/>
    </source>
</evidence>
<keyword evidence="11" id="KW-0175">Coiled coil</keyword>
<feature type="compositionally biased region" description="Polar residues" evidence="16">
    <location>
        <begin position="644"/>
        <end position="675"/>
    </location>
</feature>
<name>A0A2K6GKR9_PROCO</name>
<dbReference type="InterPro" id="IPR027267">
    <property type="entry name" value="AH/BAR_dom_sf"/>
</dbReference>
<dbReference type="Gene3D" id="1.20.1270.60">
    <property type="entry name" value="Arfaptin homology (AH) domain/BAR domain"/>
    <property type="match status" value="1"/>
</dbReference>
<feature type="compositionally biased region" description="Basic and acidic residues" evidence="16">
    <location>
        <begin position="598"/>
        <end position="609"/>
    </location>
</feature>
<dbReference type="Gene3D" id="1.20.900.10">
    <property type="entry name" value="Dbl homology (DH) domain"/>
    <property type="match status" value="1"/>
</dbReference>
<evidence type="ECO:0000256" key="7">
    <source>
        <dbReference type="ARBA" id="ARBA00022658"/>
    </source>
</evidence>
<dbReference type="SMART" id="SM00326">
    <property type="entry name" value="SH3"/>
    <property type="match status" value="1"/>
</dbReference>
<sequence>MIFRNQNLGLRSLVLKECVLLTQTVGDSCFHTQILFSLLEMTLLSSQSSSLVAPAGSVSAENPEQRMLEKRAKVVEELLQTERDYIRDLEMCIERIMVPLHQAQLPNIDFEGLFGNMQVVIKVSKQLLAALEVSDAVGPVFLDHRDELEGTYKVYCQNHDEATSLLEIYEKDEKIQKHLQDSLADLKGCTNYINLGSFLIKPVQRVMRYPLLLMELLNSTPESHPDKVPLTNAVLAVKEINVNINEYKRRKDLVLKYRKGDEDSLMEKISKLNIHSIIKKSNRVSSHLKHLTGFAPQIKDEAFEETEKNFRMQERLIKSFIRDLSLYLQHIRESACVKVVAAVSMWDVCMERGHRDLEQFEKVHRYISDQLFTNFKERTERLVISPLNQLLSMFTGPHKLVQKRFDKLLDFYNCTERAEKLKDKKTLEELQSARNNYEALNAQLLDELPKFHQYAQGLFTSCVHGYAEAHCDFVHQALEQLKPLLSLLKEAGREGNLIAIFHEEHSRVLQQLQVFTFFPESLPATKKPFERKTIDRQSARKLLLGLPSYMLQSEEIRASLLARYPPEKLFQAERNFNAAQDLDVSLLEGDLVGVIKKKDPMGSQNRKDLNCQVNPYNPRRSDASVGSHSSTESEHGSSSPRFLRQNSNSTLTFNPSSMAVSFTSGPCQKQPQDASSLKECDQGTLSASLNLGSSESDPSRCPSDPDCTSQPMPGDSADPARDANQPAAALRSYRNSKHPETVGYPIPGRNGQGKDLVKGCARAPQALEDKNEKPESSEAKGNQVYFAVYTFKARNPNELSVSANQKLKILEFKDITGNTEWWLAEVNGKKGYVPSSYICKTEYT</sequence>
<dbReference type="InterPro" id="IPR004148">
    <property type="entry name" value="BAR_dom"/>
</dbReference>
<dbReference type="GO" id="GO:0045202">
    <property type="term" value="C:synapse"/>
    <property type="evidence" value="ECO:0007669"/>
    <property type="project" value="UniProtKB-SubCell"/>
</dbReference>
<dbReference type="InterPro" id="IPR001331">
    <property type="entry name" value="GDS_CDC24_CS"/>
</dbReference>
<dbReference type="Pfam" id="PF00018">
    <property type="entry name" value="SH3_1"/>
    <property type="match status" value="1"/>
</dbReference>
<dbReference type="InterPro" id="IPR001452">
    <property type="entry name" value="SH3_domain"/>
</dbReference>
<evidence type="ECO:0000256" key="13">
    <source>
        <dbReference type="ARBA" id="ARBA00032587"/>
    </source>
</evidence>
<keyword evidence="6" id="KW-0963">Cytoplasm</keyword>
<evidence type="ECO:0000256" key="9">
    <source>
        <dbReference type="ARBA" id="ARBA00023018"/>
    </source>
</evidence>
<accession>A0A2K6GKR9</accession>
<evidence type="ECO:0000313" key="21">
    <source>
        <dbReference type="Proteomes" id="UP000233160"/>
    </source>
</evidence>
<feature type="compositionally biased region" description="Polar residues" evidence="16">
    <location>
        <begin position="683"/>
        <end position="696"/>
    </location>
</feature>
<keyword evidence="12" id="KW-0206">Cytoskeleton</keyword>
<dbReference type="InterPro" id="IPR000219">
    <property type="entry name" value="DH_dom"/>
</dbReference>
<protein>
    <recommendedName>
        <fullName evidence="4">Dynamin-binding protein</fullName>
    </recommendedName>
    <alternativeName>
        <fullName evidence="13">Scaffold protein Tuba</fullName>
    </alternativeName>
</protein>
<dbReference type="PROSITE" id="PS00741">
    <property type="entry name" value="DH_1"/>
    <property type="match status" value="1"/>
</dbReference>
<dbReference type="GO" id="GO:0005085">
    <property type="term" value="F:guanyl-nucleotide exchange factor activity"/>
    <property type="evidence" value="ECO:0007669"/>
    <property type="project" value="UniProtKB-KW"/>
</dbReference>
<dbReference type="Proteomes" id="UP000233160">
    <property type="component" value="Unassembled WGS sequence"/>
</dbReference>
<dbReference type="InterPro" id="IPR051492">
    <property type="entry name" value="Dynamin-Rho_GEF"/>
</dbReference>
<dbReference type="PROSITE" id="PS50010">
    <property type="entry name" value="DH_2"/>
    <property type="match status" value="1"/>
</dbReference>
<gene>
    <name evidence="20" type="primary">DNMBP</name>
</gene>
<dbReference type="PANTHER" id="PTHR22834">
    <property type="entry name" value="NUCLEAR FUSION PROTEIN FUS2"/>
    <property type="match status" value="1"/>
</dbReference>
<evidence type="ECO:0000259" key="19">
    <source>
        <dbReference type="PROSITE" id="PS51021"/>
    </source>
</evidence>
<dbReference type="SUPFAM" id="SSF50044">
    <property type="entry name" value="SH3-domain"/>
    <property type="match status" value="2"/>
</dbReference>
<evidence type="ECO:0000256" key="10">
    <source>
        <dbReference type="ARBA" id="ARBA00023034"/>
    </source>
</evidence>
<proteinExistence type="predicted"/>
<evidence type="ECO:0000259" key="18">
    <source>
        <dbReference type="PROSITE" id="PS50010"/>
    </source>
</evidence>
<dbReference type="Pfam" id="PF03114">
    <property type="entry name" value="BAR"/>
    <property type="match status" value="1"/>
</dbReference>
<dbReference type="Pfam" id="PF00621">
    <property type="entry name" value="RhoGEF"/>
    <property type="match status" value="1"/>
</dbReference>
<evidence type="ECO:0000256" key="4">
    <source>
        <dbReference type="ARBA" id="ARBA00018186"/>
    </source>
</evidence>
<evidence type="ECO:0000256" key="6">
    <source>
        <dbReference type="ARBA" id="ARBA00022490"/>
    </source>
</evidence>
<evidence type="ECO:0000313" key="20">
    <source>
        <dbReference type="Ensembl" id="ENSPCOP00000026828.1"/>
    </source>
</evidence>
<dbReference type="Gene3D" id="2.30.30.40">
    <property type="entry name" value="SH3 Domains"/>
    <property type="match status" value="2"/>
</dbReference>
<dbReference type="GO" id="GO:0005856">
    <property type="term" value="C:cytoskeleton"/>
    <property type="evidence" value="ECO:0007669"/>
    <property type="project" value="UniProtKB-SubCell"/>
</dbReference>
<dbReference type="CDD" id="cd00160">
    <property type="entry name" value="RhoGEF"/>
    <property type="match status" value="1"/>
</dbReference>
<dbReference type="SMART" id="SM00325">
    <property type="entry name" value="RhoGEF"/>
    <property type="match status" value="1"/>
</dbReference>
<keyword evidence="8" id="KW-0965">Cell junction</keyword>
<feature type="region of interest" description="Disordered" evidence="16">
    <location>
        <begin position="598"/>
        <end position="756"/>
    </location>
</feature>
<dbReference type="GO" id="GO:0070161">
    <property type="term" value="C:anchoring junction"/>
    <property type="evidence" value="ECO:0007669"/>
    <property type="project" value="UniProtKB-SubCell"/>
</dbReference>
<dbReference type="OMA" id="REGEKWY"/>
<evidence type="ECO:0000259" key="17">
    <source>
        <dbReference type="PROSITE" id="PS50002"/>
    </source>
</evidence>
<evidence type="ECO:0000256" key="14">
    <source>
        <dbReference type="ARBA" id="ARBA00034103"/>
    </source>
</evidence>
<dbReference type="GO" id="GO:0005795">
    <property type="term" value="C:Golgi stack"/>
    <property type="evidence" value="ECO:0007669"/>
    <property type="project" value="UniProtKB-SubCell"/>
</dbReference>